<evidence type="ECO:0000256" key="1">
    <source>
        <dbReference type="PROSITE-ProRule" id="PRU00259"/>
    </source>
</evidence>
<reference evidence="2" key="1">
    <citation type="submission" date="2020-05" db="EMBL/GenBank/DDBJ databases">
        <title>Mycena genomes resolve the evolution of fungal bioluminescence.</title>
        <authorList>
            <person name="Tsai I.J."/>
        </authorList>
    </citation>
    <scope>NUCLEOTIDE SEQUENCE</scope>
    <source>
        <strain evidence="2">CCC161011</strain>
    </source>
</reference>
<gene>
    <name evidence="2" type="ORF">MVEN_01351100</name>
</gene>
<dbReference type="PROSITE" id="PS50176">
    <property type="entry name" value="ARM_REPEAT"/>
    <property type="match status" value="1"/>
</dbReference>
<evidence type="ECO:0000313" key="3">
    <source>
        <dbReference type="Proteomes" id="UP000620124"/>
    </source>
</evidence>
<dbReference type="InterPro" id="IPR016024">
    <property type="entry name" value="ARM-type_fold"/>
</dbReference>
<organism evidence="2 3">
    <name type="scientific">Mycena venus</name>
    <dbReference type="NCBI Taxonomy" id="2733690"/>
    <lineage>
        <taxon>Eukaryota</taxon>
        <taxon>Fungi</taxon>
        <taxon>Dikarya</taxon>
        <taxon>Basidiomycota</taxon>
        <taxon>Agaricomycotina</taxon>
        <taxon>Agaricomycetes</taxon>
        <taxon>Agaricomycetidae</taxon>
        <taxon>Agaricales</taxon>
        <taxon>Marasmiineae</taxon>
        <taxon>Mycenaceae</taxon>
        <taxon>Mycena</taxon>
    </lineage>
</organism>
<sequence>MPPLTRQDTVPSIHSWWSDSNSAVVHGPTINIHAVVKPLLKRMYHRQALQFIKKNRGSPLSKATLEIYSSYFPWDWVSSLTKEAILEELIARSEYETEARAMIDSPVLHGATQLLGSPDVGARISACKLLASLAKFSYTRPAILELKSCEQLVSLLRSELSSSAMYLLSQIAQTSDGAQTVVDAKVLDDVLVLLGWPVLEVRYWTCALVGRLAGHDSSAPAVLKLNPCAQLLTLLRNNDFGTTTERTTDRYAFSQIARWPDGAQAIINAGALDLVLELFDSPSLTTRKWTCELVEVLASHDSTVPAMLELGLCGRLVSLLFDANFEVIRPAAHALSQIARWPDGAQAIVDAGGLDLVLELLESSSPTTRKWTCQLVGNVASHQSTFGDVLALKPFKNIASLLSDEDSGVINGAVIALSQISEWRGGARAIVEAGALDRVSELLKSSRHNIRKYACELVGSLASHDSTRATVLALKTHKQLVALLCDENSGVVTGALLALRRVALSFEGVQAIVEAGALDHVPELLESLSPNIRRWTCVLVGNLARHDSIRAAVLALKPYKQLVGLLRDEGPGVMECVVYALCLLAFASDAAQSIVDARALDHLSELLESPNHNIRAWTCRLVGNLASHDSTRAVVLALKPCKQLVALLRDEDPGLIERALYTLSWVAFSLDGAQAVVDAGALDHVPELLKSSSRDIRKVTCKLVGKLASYELALPAILELEPCKQLVSCLREPGTRARAIFALCAISKCPDGVATLADLYVARKLQVVIELPDTTTVQQIRTITDNISQYMKGIGIAL</sequence>
<dbReference type="OrthoDB" id="7537227at2759"/>
<dbReference type="GO" id="GO:0008017">
    <property type="term" value="F:microtubule binding"/>
    <property type="evidence" value="ECO:0007669"/>
    <property type="project" value="TreeGrafter"/>
</dbReference>
<dbReference type="SUPFAM" id="SSF48371">
    <property type="entry name" value="ARM repeat"/>
    <property type="match status" value="2"/>
</dbReference>
<accession>A0A8H7CWC6</accession>
<dbReference type="Gene3D" id="1.25.10.10">
    <property type="entry name" value="Leucine-rich Repeat Variant"/>
    <property type="match status" value="4"/>
</dbReference>
<dbReference type="PANTHER" id="PTHR23314:SF0">
    <property type="entry name" value="SPERM-ASSOCIATED ANTIGEN 6"/>
    <property type="match status" value="1"/>
</dbReference>
<dbReference type="AlphaFoldDB" id="A0A8H7CWC6"/>
<dbReference type="SMART" id="SM00185">
    <property type="entry name" value="ARM"/>
    <property type="match status" value="11"/>
</dbReference>
<dbReference type="GO" id="GO:0003341">
    <property type="term" value="P:cilium movement"/>
    <property type="evidence" value="ECO:0007669"/>
    <property type="project" value="TreeGrafter"/>
</dbReference>
<dbReference type="EMBL" id="JACAZI010000010">
    <property type="protein sequence ID" value="KAF7350456.1"/>
    <property type="molecule type" value="Genomic_DNA"/>
</dbReference>
<keyword evidence="3" id="KW-1185">Reference proteome</keyword>
<evidence type="ECO:0000313" key="2">
    <source>
        <dbReference type="EMBL" id="KAF7350456.1"/>
    </source>
</evidence>
<dbReference type="GO" id="GO:0015630">
    <property type="term" value="C:microtubule cytoskeleton"/>
    <property type="evidence" value="ECO:0007669"/>
    <property type="project" value="TreeGrafter"/>
</dbReference>
<feature type="repeat" description="ARM" evidence="1">
    <location>
        <begin position="311"/>
        <end position="353"/>
    </location>
</feature>
<name>A0A8H7CWC6_9AGAR</name>
<dbReference type="Proteomes" id="UP000620124">
    <property type="component" value="Unassembled WGS sequence"/>
</dbReference>
<evidence type="ECO:0008006" key="4">
    <source>
        <dbReference type="Google" id="ProtNLM"/>
    </source>
</evidence>
<dbReference type="InterPro" id="IPR000225">
    <property type="entry name" value="Armadillo"/>
</dbReference>
<protein>
    <recommendedName>
        <fullName evidence="4">ARM repeat-containing protein</fullName>
    </recommendedName>
</protein>
<dbReference type="InterPro" id="IPR011989">
    <property type="entry name" value="ARM-like"/>
</dbReference>
<dbReference type="PANTHER" id="PTHR23314">
    <property type="entry name" value="SPERM-ASSOCIATED ANTIGEN 6 ARMADILLO REPEAT-CONTAINING"/>
    <property type="match status" value="1"/>
</dbReference>
<proteinExistence type="predicted"/>
<comment type="caution">
    <text evidence="2">The sequence shown here is derived from an EMBL/GenBank/DDBJ whole genome shotgun (WGS) entry which is preliminary data.</text>
</comment>